<dbReference type="AlphaFoldDB" id="A0A285B964"/>
<name>A0A285B964_9ENTR</name>
<dbReference type="Proteomes" id="UP000220639">
    <property type="component" value="Unassembled WGS sequence"/>
</dbReference>
<accession>A0A285B964</accession>
<organism evidence="1 2">
    <name type="scientific">Klebsiella grimontii</name>
    <dbReference type="NCBI Taxonomy" id="2058152"/>
    <lineage>
        <taxon>Bacteria</taxon>
        <taxon>Pseudomonadati</taxon>
        <taxon>Pseudomonadota</taxon>
        <taxon>Gammaproteobacteria</taxon>
        <taxon>Enterobacterales</taxon>
        <taxon>Enterobacteriaceae</taxon>
        <taxon>Klebsiella/Raoultella group</taxon>
        <taxon>Klebsiella</taxon>
    </lineage>
</organism>
<proteinExistence type="predicted"/>
<sequence length="161" mass="18029">MRSPVPAFRFTGVIPLLWPRFLIPRLTLGSGKAVRSKLDCMHEPPVQSDCCAYSGNYHLESKPERHDKTPLAAATGIWFAEQRSLEVLKCEADYGYTVRTNSVSVLCESQLPRFRNLPVNEPSKKPPCRVVFSFTEQKITLMNSQESTILTACCGCLSGYL</sequence>
<reference evidence="2" key="1">
    <citation type="submission" date="2017-08" db="EMBL/GenBank/DDBJ databases">
        <authorList>
            <person name="Brisse S."/>
        </authorList>
    </citation>
    <scope>NUCLEOTIDE SEQUENCE [LARGE SCALE GENOMIC DNA]</scope>
    <source>
        <strain evidence="2">06D021</strain>
    </source>
</reference>
<dbReference type="EMBL" id="FZTC01000033">
    <property type="protein sequence ID" value="SNU37452.1"/>
    <property type="molecule type" value="Genomic_DNA"/>
</dbReference>
<gene>
    <name evidence="1" type="ORF">KOSB73_390004</name>
</gene>
<evidence type="ECO:0000313" key="2">
    <source>
        <dbReference type="Proteomes" id="UP000220639"/>
    </source>
</evidence>
<evidence type="ECO:0000313" key="1">
    <source>
        <dbReference type="EMBL" id="SNU37452.1"/>
    </source>
</evidence>
<protein>
    <submittedName>
        <fullName evidence="1">Uncharacterized protein</fullName>
    </submittedName>
</protein>